<keyword evidence="2" id="KW-1185">Reference proteome</keyword>
<sequence>MYAAYSCSSLARRPNGVSGFGSRELRRRTFQRFALRFKPLTSLWADGADAALTCARDGGAQFVNLRTGFNDAAREDIYSYSIRRAPVTARLVFDDRGS</sequence>
<comment type="caution">
    <text evidence="1">The sequence shown here is derived from an EMBL/GenBank/DDBJ whole genome shotgun (WGS) entry which is preliminary data.</text>
</comment>
<dbReference type="AlphaFoldDB" id="A0A4C1Z962"/>
<proteinExistence type="predicted"/>
<accession>A0A4C1Z962</accession>
<dbReference type="EMBL" id="BGZK01001729">
    <property type="protein sequence ID" value="GBP85321.1"/>
    <property type="molecule type" value="Genomic_DNA"/>
</dbReference>
<gene>
    <name evidence="1" type="ORF">EVAR_99440_1</name>
</gene>
<protein>
    <submittedName>
        <fullName evidence="1">Uncharacterized protein</fullName>
    </submittedName>
</protein>
<reference evidence="1 2" key="1">
    <citation type="journal article" date="2019" name="Commun. Biol.">
        <title>The bagworm genome reveals a unique fibroin gene that provides high tensile strength.</title>
        <authorList>
            <person name="Kono N."/>
            <person name="Nakamura H."/>
            <person name="Ohtoshi R."/>
            <person name="Tomita M."/>
            <person name="Numata K."/>
            <person name="Arakawa K."/>
        </authorList>
    </citation>
    <scope>NUCLEOTIDE SEQUENCE [LARGE SCALE GENOMIC DNA]</scope>
</reference>
<name>A0A4C1Z962_EUMVA</name>
<evidence type="ECO:0000313" key="1">
    <source>
        <dbReference type="EMBL" id="GBP85321.1"/>
    </source>
</evidence>
<dbReference type="Proteomes" id="UP000299102">
    <property type="component" value="Unassembled WGS sequence"/>
</dbReference>
<organism evidence="1 2">
    <name type="scientific">Eumeta variegata</name>
    <name type="common">Bagworm moth</name>
    <name type="synonym">Eumeta japonica</name>
    <dbReference type="NCBI Taxonomy" id="151549"/>
    <lineage>
        <taxon>Eukaryota</taxon>
        <taxon>Metazoa</taxon>
        <taxon>Ecdysozoa</taxon>
        <taxon>Arthropoda</taxon>
        <taxon>Hexapoda</taxon>
        <taxon>Insecta</taxon>
        <taxon>Pterygota</taxon>
        <taxon>Neoptera</taxon>
        <taxon>Endopterygota</taxon>
        <taxon>Lepidoptera</taxon>
        <taxon>Glossata</taxon>
        <taxon>Ditrysia</taxon>
        <taxon>Tineoidea</taxon>
        <taxon>Psychidae</taxon>
        <taxon>Oiketicinae</taxon>
        <taxon>Eumeta</taxon>
    </lineage>
</organism>
<evidence type="ECO:0000313" key="2">
    <source>
        <dbReference type="Proteomes" id="UP000299102"/>
    </source>
</evidence>